<proteinExistence type="predicted"/>
<dbReference type="EMBL" id="LSSM01003052">
    <property type="protein sequence ID" value="OMJ19276.1"/>
    <property type="molecule type" value="Genomic_DNA"/>
</dbReference>
<protein>
    <submittedName>
        <fullName evidence="1">Uncharacterized protein</fullName>
    </submittedName>
</protein>
<dbReference type="AlphaFoldDB" id="A0A1R1XXN3"/>
<evidence type="ECO:0000313" key="2">
    <source>
        <dbReference type="Proteomes" id="UP000187429"/>
    </source>
</evidence>
<evidence type="ECO:0000313" key="1">
    <source>
        <dbReference type="EMBL" id="OMJ19276.1"/>
    </source>
</evidence>
<keyword evidence="2" id="KW-1185">Reference proteome</keyword>
<name>A0A1R1XXN3_9FUNG</name>
<sequence length="71" mass="8308">MPIVQTYTPTLTDLYSLSHFIGRIYCDNPIAIYENECPNGKLSNWLAQVKSFCSLSKWAYLRLINYKFYCS</sequence>
<comment type="caution">
    <text evidence="1">The sequence shown here is derived from an EMBL/GenBank/DDBJ whole genome shotgun (WGS) entry which is preliminary data.</text>
</comment>
<gene>
    <name evidence="1" type="ORF">AYI69_g6692</name>
</gene>
<dbReference type="Proteomes" id="UP000187429">
    <property type="component" value="Unassembled WGS sequence"/>
</dbReference>
<reference evidence="2" key="1">
    <citation type="submission" date="2017-01" db="EMBL/GenBank/DDBJ databases">
        <authorList>
            <person name="Wang Y."/>
            <person name="White M."/>
            <person name="Kvist S."/>
            <person name="Moncalvo J.-M."/>
        </authorList>
    </citation>
    <scope>NUCLEOTIDE SEQUENCE [LARGE SCALE GENOMIC DNA]</scope>
    <source>
        <strain evidence="2">ID-206-W2</strain>
    </source>
</reference>
<accession>A0A1R1XXN3</accession>
<organism evidence="1 2">
    <name type="scientific">Smittium culicis</name>
    <dbReference type="NCBI Taxonomy" id="133412"/>
    <lineage>
        <taxon>Eukaryota</taxon>
        <taxon>Fungi</taxon>
        <taxon>Fungi incertae sedis</taxon>
        <taxon>Zoopagomycota</taxon>
        <taxon>Kickxellomycotina</taxon>
        <taxon>Harpellomycetes</taxon>
        <taxon>Harpellales</taxon>
        <taxon>Legeriomycetaceae</taxon>
        <taxon>Smittium</taxon>
    </lineage>
</organism>